<evidence type="ECO:0000313" key="2">
    <source>
        <dbReference type="EMBL" id="CAA9465190.1"/>
    </source>
</evidence>
<feature type="non-terminal residue" evidence="2">
    <location>
        <position position="1"/>
    </location>
</feature>
<protein>
    <submittedName>
        <fullName evidence="2">Uncharacterized protein</fullName>
    </submittedName>
</protein>
<reference evidence="2" key="1">
    <citation type="submission" date="2020-02" db="EMBL/GenBank/DDBJ databases">
        <authorList>
            <person name="Meier V. D."/>
        </authorList>
    </citation>
    <scope>NUCLEOTIDE SEQUENCE</scope>
    <source>
        <strain evidence="2">AVDCRST_MAG25</strain>
    </source>
</reference>
<sequence length="37" mass="3903">GVSVVAAPSRSGPPRKLGSEGDERWGVRGLRLRGTEL</sequence>
<feature type="non-terminal residue" evidence="2">
    <location>
        <position position="37"/>
    </location>
</feature>
<gene>
    <name evidence="2" type="ORF">AVDCRST_MAG25-1434</name>
</gene>
<evidence type="ECO:0000256" key="1">
    <source>
        <dbReference type="SAM" id="MobiDB-lite"/>
    </source>
</evidence>
<proteinExistence type="predicted"/>
<accession>A0A6J4R611</accession>
<organism evidence="2">
    <name type="scientific">uncultured Rubrobacteraceae bacterium</name>
    <dbReference type="NCBI Taxonomy" id="349277"/>
    <lineage>
        <taxon>Bacteria</taxon>
        <taxon>Bacillati</taxon>
        <taxon>Actinomycetota</taxon>
        <taxon>Rubrobacteria</taxon>
        <taxon>Rubrobacterales</taxon>
        <taxon>Rubrobacteraceae</taxon>
        <taxon>environmental samples</taxon>
    </lineage>
</organism>
<name>A0A6J4R611_9ACTN</name>
<dbReference type="AlphaFoldDB" id="A0A6J4R611"/>
<dbReference type="EMBL" id="CADCVI010000086">
    <property type="protein sequence ID" value="CAA9465190.1"/>
    <property type="molecule type" value="Genomic_DNA"/>
</dbReference>
<feature type="region of interest" description="Disordered" evidence="1">
    <location>
        <begin position="1"/>
        <end position="23"/>
    </location>
</feature>